<dbReference type="PANTHER" id="PTHR13754:SF13">
    <property type="entry name" value="METALLO-BETA-LACTAMASE SUPERFAMILY PROTEIN (AFU_ORTHOLOGUE AFUA_3G07630)"/>
    <property type="match status" value="1"/>
</dbReference>
<dbReference type="EMBL" id="BSDR01000001">
    <property type="protein sequence ID" value="GLI33342.1"/>
    <property type="molecule type" value="Genomic_DNA"/>
</dbReference>
<dbReference type="CDD" id="cd07713">
    <property type="entry name" value="DHPS-like_MBL-fold"/>
    <property type="match status" value="1"/>
</dbReference>
<gene>
    <name evidence="1" type="ORF">DAMNIGENAA_07750</name>
</gene>
<evidence type="ECO:0000313" key="1">
    <source>
        <dbReference type="EMBL" id="GLI33342.1"/>
    </source>
</evidence>
<dbReference type="SUPFAM" id="SSF56281">
    <property type="entry name" value="Metallo-hydrolase/oxidoreductase"/>
    <property type="match status" value="1"/>
</dbReference>
<keyword evidence="2" id="KW-1185">Reference proteome</keyword>
<comment type="caution">
    <text evidence="1">The sequence shown here is derived from an EMBL/GenBank/DDBJ whole genome shotgun (WGS) entry which is preliminary data.</text>
</comment>
<evidence type="ECO:0008006" key="3">
    <source>
        <dbReference type="Google" id="ProtNLM"/>
    </source>
</evidence>
<name>A0A9W6D348_9BACT</name>
<dbReference type="InterPro" id="IPR052926">
    <property type="entry name" value="Metallo-beta-lactamase_dom"/>
</dbReference>
<dbReference type="GO" id="GO:0016740">
    <property type="term" value="F:transferase activity"/>
    <property type="evidence" value="ECO:0007669"/>
    <property type="project" value="TreeGrafter"/>
</dbReference>
<dbReference type="InterPro" id="IPR036866">
    <property type="entry name" value="RibonucZ/Hydroxyglut_hydro"/>
</dbReference>
<dbReference type="InterPro" id="IPR041712">
    <property type="entry name" value="DHPS-like_MBL-fold"/>
</dbReference>
<protein>
    <recommendedName>
        <fullName evidence="3">MBL fold metallo-hydrolase</fullName>
    </recommendedName>
</protein>
<accession>A0A9W6D348</accession>
<reference evidence="1" key="1">
    <citation type="submission" date="2022-12" db="EMBL/GenBank/DDBJ databases">
        <title>Reference genome sequencing for broad-spectrum identification of bacterial and archaeal isolates by mass spectrometry.</title>
        <authorList>
            <person name="Sekiguchi Y."/>
            <person name="Tourlousse D.M."/>
        </authorList>
    </citation>
    <scope>NUCLEOTIDE SEQUENCE</scope>
    <source>
        <strain evidence="1">ASRB1</strain>
    </source>
</reference>
<dbReference type="PANTHER" id="PTHR13754">
    <property type="entry name" value="METALLO-BETA-LACTAMASE SUPERFAMILY PROTEIN"/>
    <property type="match status" value="1"/>
</dbReference>
<evidence type="ECO:0000313" key="2">
    <source>
        <dbReference type="Proteomes" id="UP001144372"/>
    </source>
</evidence>
<sequence length="136" mass="14615">MDLGARVIAVKEPKELLKGVHSTGEMGNGIREQALILNTPKGLVVITGCAHPGVVHMVTQAKNYLKKEVYLTMGGFHMMGMSPSQITKHLQALRELGVKNVAPSHCTGDEAIARFREVWGHNFITGGCGAVIEVSP</sequence>
<dbReference type="AlphaFoldDB" id="A0A9W6D348"/>
<dbReference type="Gene3D" id="3.60.15.10">
    <property type="entry name" value="Ribonuclease Z/Hydroxyacylglutathione hydrolase-like"/>
    <property type="match status" value="1"/>
</dbReference>
<proteinExistence type="predicted"/>
<dbReference type="Proteomes" id="UP001144372">
    <property type="component" value="Unassembled WGS sequence"/>
</dbReference>
<organism evidence="1 2">
    <name type="scientific">Desulforhabdus amnigena</name>
    <dbReference type="NCBI Taxonomy" id="40218"/>
    <lineage>
        <taxon>Bacteria</taxon>
        <taxon>Pseudomonadati</taxon>
        <taxon>Thermodesulfobacteriota</taxon>
        <taxon>Syntrophobacteria</taxon>
        <taxon>Syntrophobacterales</taxon>
        <taxon>Syntrophobacteraceae</taxon>
        <taxon>Desulforhabdus</taxon>
    </lineage>
</organism>